<proteinExistence type="predicted"/>
<reference evidence="1" key="1">
    <citation type="submission" date="2019-02" db="EMBL/GenBank/DDBJ databases">
        <authorList>
            <person name="Ashton P.M."/>
            <person name="Dallman T."/>
            <person name="Nair S."/>
            <person name="De Pinna E."/>
            <person name="Peters T."/>
            <person name="Grant K."/>
        </authorList>
    </citation>
    <scope>NUCLEOTIDE SEQUENCE</scope>
    <source>
        <strain evidence="1">689000</strain>
    </source>
</reference>
<dbReference type="AlphaFoldDB" id="A0A5Y0FBL1"/>
<sequence>MFNEIEKERFNNRVSVREVRVSADIFVSSLMTESAAEVDIVVPDSDYRSLQNLYDRLCQYAVMHGEDLQELFQTDSYQYMSCFIRDVESFVAEFGRENALKPLFNHGKGRTDEFLISFPGTHNSDVGE</sequence>
<dbReference type="RefSeq" id="WP_001549933.1">
    <property type="nucleotide sequence ID" value="NZ_CALPAK010000010.1"/>
</dbReference>
<protein>
    <submittedName>
        <fullName evidence="1">Uncharacterized protein</fullName>
    </submittedName>
</protein>
<comment type="caution">
    <text evidence="1">The sequence shown here is derived from an EMBL/GenBank/DDBJ whole genome shotgun (WGS) entry which is preliminary data.</text>
</comment>
<gene>
    <name evidence="1" type="ORF">EZX27_22360</name>
</gene>
<accession>A0A5Y0FBL1</accession>
<evidence type="ECO:0000313" key="1">
    <source>
        <dbReference type="EMBL" id="ECB6028854.1"/>
    </source>
</evidence>
<name>A0A5Y0FBL1_SALET</name>
<organism evidence="1">
    <name type="scientific">Salmonella enterica subsp. enterica serovar Agona</name>
    <dbReference type="NCBI Taxonomy" id="58095"/>
    <lineage>
        <taxon>Bacteria</taxon>
        <taxon>Pseudomonadati</taxon>
        <taxon>Pseudomonadota</taxon>
        <taxon>Gammaproteobacteria</taxon>
        <taxon>Enterobacterales</taxon>
        <taxon>Enterobacteriaceae</taxon>
        <taxon>Salmonella</taxon>
    </lineage>
</organism>
<dbReference type="EMBL" id="AAHYCG010000035">
    <property type="protein sequence ID" value="ECB6028854.1"/>
    <property type="molecule type" value="Genomic_DNA"/>
</dbReference>